<reference evidence="1 2" key="1">
    <citation type="submission" date="2015-08" db="EMBL/GenBank/DDBJ databases">
        <authorList>
            <person name="Babu N.S."/>
            <person name="Beckwith C.J."/>
            <person name="Beseler K.G."/>
            <person name="Brison A."/>
            <person name="Carone J.V."/>
            <person name="Caskin T.P."/>
            <person name="Diamond M."/>
            <person name="Durham M.E."/>
            <person name="Foxe J.M."/>
            <person name="Go M."/>
            <person name="Henderson B.A."/>
            <person name="Jones I.B."/>
            <person name="McGettigan J.A."/>
            <person name="Micheletti S.J."/>
            <person name="Nasrallah M.E."/>
            <person name="Ortiz D."/>
            <person name="Piller C.R."/>
            <person name="Privatt S.R."/>
            <person name="Schneider S.L."/>
            <person name="Sharp S."/>
            <person name="Smith T.C."/>
            <person name="Stanton J.D."/>
            <person name="Ullery H.E."/>
            <person name="Wilson R.J."/>
            <person name="Serrano M.G."/>
            <person name="Buck G."/>
            <person name="Lee V."/>
            <person name="Wang Y."/>
            <person name="Carvalho R."/>
            <person name="Voegtly L."/>
            <person name="Shi R."/>
            <person name="Duckworth R."/>
            <person name="Johnson A."/>
            <person name="Loviza R."/>
            <person name="Walstead R."/>
            <person name="Shah Z."/>
            <person name="Kiflezghi M."/>
            <person name="Wade K."/>
            <person name="Ball S.L."/>
            <person name="Bradley K.W."/>
            <person name="Asai D.J."/>
            <person name="Bowman C.A."/>
            <person name="Russell D.A."/>
            <person name="Pope W.H."/>
            <person name="Jacobs-Sera D."/>
            <person name="Hendrix R.W."/>
            <person name="Hatfull G.F."/>
        </authorList>
    </citation>
    <scope>NUCLEOTIDE SEQUENCE [LARGE SCALE GENOMIC DNA]</scope>
</reference>
<name>A0A127AWY2_9CAUD</name>
<sequence length="136" mass="15880">MASTFKKFCRNQFEYEVRGILLRNNAGILSDITDEWQATEGPTHERIYKVTTKNRAVDIIIFSSVDLSTRHVRRKGRDAVRVVLRWTTRRGPIYKAIAKHPRIETLFRNLEKSILKCNKPFGLDIKQFTPFKEVTA</sequence>
<gene>
    <name evidence="1" type="ORF">SP15_304</name>
</gene>
<dbReference type="EMBL" id="KT624200">
    <property type="protein sequence ID" value="AMM45112.1"/>
    <property type="molecule type" value="Genomic_DNA"/>
</dbReference>
<keyword evidence="2" id="KW-1185">Reference proteome</keyword>
<evidence type="ECO:0000313" key="1">
    <source>
        <dbReference type="EMBL" id="AMM45112.1"/>
    </source>
</evidence>
<dbReference type="GeneID" id="29125480"/>
<proteinExistence type="predicted"/>
<dbReference type="KEGG" id="vg:29125480"/>
<organism evidence="1 2">
    <name type="scientific">Bacillus phage SP-15</name>
    <dbReference type="NCBI Taxonomy" id="1792032"/>
    <lineage>
        <taxon>Viruses</taxon>
        <taxon>Duplodnaviria</taxon>
        <taxon>Heunggongvirae</taxon>
        <taxon>Uroviricota</taxon>
        <taxon>Caudoviricetes</taxon>
        <taxon>Thornevirus</taxon>
        <taxon>Thornevirus SP15</taxon>
    </lineage>
</organism>
<evidence type="ECO:0000313" key="2">
    <source>
        <dbReference type="Proteomes" id="UP000203261"/>
    </source>
</evidence>
<dbReference type="OrthoDB" id="37314at10239"/>
<dbReference type="Proteomes" id="UP000203261">
    <property type="component" value="Segment"/>
</dbReference>
<protein>
    <submittedName>
        <fullName evidence="1">Uncharacterized protein</fullName>
    </submittedName>
</protein>
<accession>A0A127AWY2</accession>
<dbReference type="RefSeq" id="YP_009302701.1">
    <property type="nucleotide sequence ID" value="NC_031245.1"/>
</dbReference>